<gene>
    <name evidence="1" type="ORF">H8K43_12990</name>
</gene>
<comment type="caution">
    <text evidence="1">The sequence shown here is derived from an EMBL/GenBank/DDBJ whole genome shotgun (WGS) entry which is preliminary data.</text>
</comment>
<evidence type="ECO:0000313" key="1">
    <source>
        <dbReference type="EMBL" id="MBC3932597.1"/>
    </source>
</evidence>
<dbReference type="RefSeq" id="WP_186904231.1">
    <property type="nucleotide sequence ID" value="NZ_JACOGD010000006.1"/>
</dbReference>
<sequence length="157" mass="18583">MEHRECPACGKLFLPRSQNPTQTYCSKKSCQRERRRRWQQLKRETDQDYVDNQARAQQAWSARNPDYWRTYRSQNPQYVDDNRTKQLVRNYQNRANMIAKMDASNSRKVLSSGLYRLILLPDPVIAKKNVWNVFLSLLQPPKFPQVAVIAKRGRVAK</sequence>
<accession>A0ABR7A6S4</accession>
<reference evidence="1 2" key="1">
    <citation type="submission" date="2020-08" db="EMBL/GenBank/DDBJ databases">
        <title>Novel species isolated from subtropical streams in China.</title>
        <authorList>
            <person name="Lu H."/>
        </authorList>
    </citation>
    <scope>NUCLEOTIDE SEQUENCE [LARGE SCALE GENOMIC DNA]</scope>
    <source>
        <strain evidence="1 2">CY22W</strain>
    </source>
</reference>
<dbReference type="Proteomes" id="UP000654304">
    <property type="component" value="Unassembled WGS sequence"/>
</dbReference>
<proteinExistence type="predicted"/>
<evidence type="ECO:0000313" key="2">
    <source>
        <dbReference type="Proteomes" id="UP000654304"/>
    </source>
</evidence>
<organism evidence="1 2">
    <name type="scientific">Undibacterium curvum</name>
    <dbReference type="NCBI Taxonomy" id="2762294"/>
    <lineage>
        <taxon>Bacteria</taxon>
        <taxon>Pseudomonadati</taxon>
        <taxon>Pseudomonadota</taxon>
        <taxon>Betaproteobacteria</taxon>
        <taxon>Burkholderiales</taxon>
        <taxon>Oxalobacteraceae</taxon>
        <taxon>Undibacterium</taxon>
    </lineage>
</organism>
<keyword evidence="2" id="KW-1185">Reference proteome</keyword>
<protein>
    <submittedName>
        <fullName evidence="1">Uncharacterized protein</fullName>
    </submittedName>
</protein>
<name>A0ABR7A6S4_9BURK</name>
<dbReference type="EMBL" id="JACOGD010000006">
    <property type="protein sequence ID" value="MBC3932597.1"/>
    <property type="molecule type" value="Genomic_DNA"/>
</dbReference>